<keyword evidence="3" id="KW-1133">Transmembrane helix</keyword>
<feature type="region of interest" description="Disordered" evidence="2">
    <location>
        <begin position="400"/>
        <end position="430"/>
    </location>
</feature>
<dbReference type="Proteomes" id="UP001212821">
    <property type="component" value="Chromosome"/>
</dbReference>
<keyword evidence="3" id="KW-0472">Membrane</keyword>
<feature type="transmembrane region" description="Helical" evidence="3">
    <location>
        <begin position="33"/>
        <end position="57"/>
    </location>
</feature>
<organism evidence="6 7">
    <name type="scientific">Kitasatospora cathayae</name>
    <dbReference type="NCBI Taxonomy" id="3004092"/>
    <lineage>
        <taxon>Bacteria</taxon>
        <taxon>Bacillati</taxon>
        <taxon>Actinomycetota</taxon>
        <taxon>Actinomycetes</taxon>
        <taxon>Kitasatosporales</taxon>
        <taxon>Streptomycetaceae</taxon>
        <taxon>Kitasatospora</taxon>
    </lineage>
</organism>
<evidence type="ECO:0000256" key="2">
    <source>
        <dbReference type="SAM" id="MobiDB-lite"/>
    </source>
</evidence>
<name>A0ABY7Q4N1_9ACTN</name>
<dbReference type="Pfam" id="PF03816">
    <property type="entry name" value="LytR_cpsA_psr"/>
    <property type="match status" value="1"/>
</dbReference>
<evidence type="ECO:0000256" key="3">
    <source>
        <dbReference type="SAM" id="Phobius"/>
    </source>
</evidence>
<evidence type="ECO:0000259" key="4">
    <source>
        <dbReference type="Pfam" id="PF03816"/>
    </source>
</evidence>
<dbReference type="Gene3D" id="3.40.630.190">
    <property type="entry name" value="LCP protein"/>
    <property type="match status" value="1"/>
</dbReference>
<protein>
    <submittedName>
        <fullName evidence="6">LCP family protein</fullName>
    </submittedName>
</protein>
<dbReference type="RefSeq" id="WP_270145187.1">
    <property type="nucleotide sequence ID" value="NZ_CP115450.1"/>
</dbReference>
<keyword evidence="7" id="KW-1185">Reference proteome</keyword>
<dbReference type="InterPro" id="IPR050922">
    <property type="entry name" value="LytR/CpsA/Psr_CW_biosynth"/>
</dbReference>
<accession>A0ABY7Q4N1</accession>
<feature type="compositionally biased region" description="Low complexity" evidence="2">
    <location>
        <begin position="16"/>
        <end position="25"/>
    </location>
</feature>
<reference evidence="7" key="1">
    <citation type="submission" date="2022-12" db="EMBL/GenBank/DDBJ databases">
        <authorList>
            <person name="Mo P."/>
        </authorList>
    </citation>
    <scope>NUCLEOTIDE SEQUENCE [LARGE SCALE GENOMIC DNA]</scope>
    <source>
        <strain evidence="7">HUAS 3-15</strain>
    </source>
</reference>
<dbReference type="PANTHER" id="PTHR33392">
    <property type="entry name" value="POLYISOPRENYL-TEICHOIC ACID--PEPTIDOGLYCAN TEICHOIC ACID TRANSFERASE TAGU"/>
    <property type="match status" value="1"/>
</dbReference>
<dbReference type="InterPro" id="IPR027381">
    <property type="entry name" value="LytR/CpsA/Psr_C"/>
</dbReference>
<keyword evidence="3" id="KW-0812">Transmembrane</keyword>
<evidence type="ECO:0000313" key="6">
    <source>
        <dbReference type="EMBL" id="WBP87604.1"/>
    </source>
</evidence>
<proteinExistence type="inferred from homology"/>
<feature type="region of interest" description="Disordered" evidence="2">
    <location>
        <begin position="1"/>
        <end position="28"/>
    </location>
</feature>
<dbReference type="InterPro" id="IPR004474">
    <property type="entry name" value="LytR_CpsA_psr"/>
</dbReference>
<gene>
    <name evidence="6" type="ORF">O1G21_18330</name>
</gene>
<evidence type="ECO:0000259" key="5">
    <source>
        <dbReference type="Pfam" id="PF13399"/>
    </source>
</evidence>
<dbReference type="NCBIfam" id="TIGR00350">
    <property type="entry name" value="lytR_cpsA_psr"/>
    <property type="match status" value="1"/>
</dbReference>
<sequence length="559" mass="58083">MAENTEQPPHAEQPPRGGRAAARKASGGGRSPLLIAGRVVACTVGFTVFAASGVVWYEYTSLTDGMTTSSVIEQTKKDAPKHLDNSVNLLLIGLDSRKNMDGSDVDPAIVQNELHAGADSSIGGYNTNSLILLHIPAGGGKVQGISIPRDDYVMTYDGDGKEMGMAKIKEAYGNAKEAFNNSPKAKGLKGADLEKAGRDVGRAATIRTVQKFVDQPVDHIAEVNLMGFYDIAKVLQPIEVCLTHPVDDPIIARTTTHEGGGTGLKLPAGRSKLDAAQALSFVRQRHHLNDGHGDSDDFARTHRQQAFISGVMHKLKEQGVVGDLGAMQKMFGVIQQDLVIDNEWNVLDFAQQAPALTGGNVEFNTLTFDREDMKGGEAVNIVTPSKIQKVVKQVFGGADAAAPAPAPADTPSGDPTATQAPTQTATPTQAAAPATVDVFNASSAAGVSSSNEAKVLVGLGFKQGVTGPARTKPKATTVTYGKGAKEAADQIAARYGVTATESSSAGAGHVVVTLGTSFDGVASDRPAAPSTAPDDPAANVAMQGPKVEAQSDGGIPCVF</sequence>
<comment type="similarity">
    <text evidence="1">Belongs to the LytR/CpsA/Psr (LCP) family.</text>
</comment>
<evidence type="ECO:0000256" key="1">
    <source>
        <dbReference type="ARBA" id="ARBA00006068"/>
    </source>
</evidence>
<dbReference type="EMBL" id="CP115450">
    <property type="protein sequence ID" value="WBP87604.1"/>
    <property type="molecule type" value="Genomic_DNA"/>
</dbReference>
<evidence type="ECO:0000313" key="7">
    <source>
        <dbReference type="Proteomes" id="UP001212821"/>
    </source>
</evidence>
<feature type="domain" description="LytR/CpsA/Psr regulator C-terminal" evidence="5">
    <location>
        <begin position="435"/>
        <end position="518"/>
    </location>
</feature>
<dbReference type="PANTHER" id="PTHR33392:SF6">
    <property type="entry name" value="POLYISOPRENYL-TEICHOIC ACID--PEPTIDOGLYCAN TEICHOIC ACID TRANSFERASE TAGU"/>
    <property type="match status" value="1"/>
</dbReference>
<dbReference type="Pfam" id="PF13399">
    <property type="entry name" value="LytR_C"/>
    <property type="match status" value="1"/>
</dbReference>
<dbReference type="Gene3D" id="3.30.70.2390">
    <property type="match status" value="1"/>
</dbReference>
<feature type="domain" description="Cell envelope-related transcriptional attenuator" evidence="4">
    <location>
        <begin position="126"/>
        <end position="316"/>
    </location>
</feature>